<dbReference type="GO" id="GO:0070006">
    <property type="term" value="F:metalloaminopeptidase activity"/>
    <property type="evidence" value="ECO:0007669"/>
    <property type="project" value="InterPro"/>
</dbReference>
<gene>
    <name evidence="13" type="primary">pepP1</name>
    <name evidence="13" type="ordered locus">zobellia_475</name>
</gene>
<evidence type="ECO:0000256" key="1">
    <source>
        <dbReference type="ARBA" id="ARBA00001424"/>
    </source>
</evidence>
<dbReference type="PANTHER" id="PTHR43226">
    <property type="entry name" value="XAA-PRO AMINOPEPTIDASE 3"/>
    <property type="match status" value="1"/>
</dbReference>
<keyword evidence="5" id="KW-0645">Protease</keyword>
<accession>G0L0Y7</accession>
<dbReference type="AlphaFoldDB" id="G0L0Y7"/>
<dbReference type="HOGENOM" id="CLU_017266_1_0_10"/>
<feature type="signal peptide" evidence="11">
    <location>
        <begin position="1"/>
        <end position="31"/>
    </location>
</feature>
<keyword evidence="8" id="KW-0482">Metalloprotease</keyword>
<dbReference type="Gene3D" id="3.90.230.10">
    <property type="entry name" value="Creatinase/methionine aminopeptidase superfamily"/>
    <property type="match status" value="1"/>
</dbReference>
<evidence type="ECO:0000256" key="9">
    <source>
        <dbReference type="ARBA" id="ARBA00023211"/>
    </source>
</evidence>
<dbReference type="EMBL" id="FP476056">
    <property type="protein sequence ID" value="CAZ94546.1"/>
    <property type="molecule type" value="Genomic_DNA"/>
</dbReference>
<sequence>MRKDQTSKKYKMVRLLYVMVAICMAPLSSMAQDEPSDFLSADFHKNRREAVRKMMPANSVAVFFANAVRNRANDVDYVYHQDPNFYYLTGYKEPNSVLLIFSEDQKDANGEVYNETLYVQERDPRAEQWNGKRLGIEGAKSKLGFKSVYNGSAFKQVAVDFQKFDKVLFFDFKNDYRDSRDGADLFDLIQTFKEKTNYPADYDGSKERFYSMITATDVENSANVAQVLGRYLNRDEKLQEDELLSGFVNAGDDKLRNEIKQKVSLKLDAHNLDSSTLGEIMATLRETKLEEEMALLKKAIEISAVGQVEVMKAMHPNMSETEIQGVHEYVYKKYGAEYEGYPSIVGGGNNGCILHYIENNKPQVGNDLVLMDLGAEYRGYTADVTRTIPANGKFTKEQKQIYDIVYEAQEAGIKASVVGAPFQAPGQAASKVVTEGLMKLGIIKKEEEARVYFPHGTSHYLGLDVHDAGTYRPFQENTVITVEPGIYIPEGSACDEKWWGIAVRIEDDILITKDGPVNLSAMAPRKAEDIEKVMKQPSPLDKFELPKLN</sequence>
<dbReference type="Proteomes" id="UP000008898">
    <property type="component" value="Chromosome"/>
</dbReference>
<feature type="domain" description="Aminopeptidase P N-terminal" evidence="12">
    <location>
        <begin position="39"/>
        <end position="178"/>
    </location>
</feature>
<dbReference type="Gene3D" id="3.40.350.10">
    <property type="entry name" value="Creatinase/prolidase N-terminal domain"/>
    <property type="match status" value="1"/>
</dbReference>
<evidence type="ECO:0000256" key="6">
    <source>
        <dbReference type="ARBA" id="ARBA00022723"/>
    </source>
</evidence>
<dbReference type="KEGG" id="zga:ZOBELLIA_475"/>
<dbReference type="InterPro" id="IPR001131">
    <property type="entry name" value="Peptidase_M24B_aminopep-P_CS"/>
</dbReference>
<keyword evidence="6 10" id="KW-0479">Metal-binding</keyword>
<evidence type="ECO:0000256" key="8">
    <source>
        <dbReference type="ARBA" id="ARBA00023049"/>
    </source>
</evidence>
<evidence type="ECO:0000256" key="4">
    <source>
        <dbReference type="ARBA" id="ARBA00012574"/>
    </source>
</evidence>
<organism evidence="13 14">
    <name type="scientific">Zobellia galactanivorans (strain DSM 12802 / CCUG 47099 / CIP 106680 / NCIMB 13871 / Dsij)</name>
    <dbReference type="NCBI Taxonomy" id="63186"/>
    <lineage>
        <taxon>Bacteria</taxon>
        <taxon>Pseudomonadati</taxon>
        <taxon>Bacteroidota</taxon>
        <taxon>Flavobacteriia</taxon>
        <taxon>Flavobacteriales</taxon>
        <taxon>Flavobacteriaceae</taxon>
        <taxon>Zobellia</taxon>
    </lineage>
</organism>
<evidence type="ECO:0000256" key="2">
    <source>
        <dbReference type="ARBA" id="ARBA00001936"/>
    </source>
</evidence>
<dbReference type="STRING" id="63186.ZOBELLIA_475"/>
<dbReference type="PANTHER" id="PTHR43226:SF4">
    <property type="entry name" value="XAA-PRO AMINOPEPTIDASE 3"/>
    <property type="match status" value="1"/>
</dbReference>
<dbReference type="SUPFAM" id="SSF53092">
    <property type="entry name" value="Creatinase/prolidase N-terminal domain"/>
    <property type="match status" value="1"/>
</dbReference>
<evidence type="ECO:0000256" key="11">
    <source>
        <dbReference type="SAM" id="SignalP"/>
    </source>
</evidence>
<reference evidence="13 14" key="2">
    <citation type="journal article" date="2012" name="Environ. Microbiol.">
        <title>Characterization of the first alginolytic operons in a marine bacterium: from their emergence in marine Flavobacteriia to their independent transfers to marine Proteobacteria and human gut Bacteroides.</title>
        <authorList>
            <person name="Thomas F."/>
            <person name="Barbeyron T."/>
            <person name="Tonon T."/>
            <person name="Genicot S."/>
            <person name="Czjzek M."/>
            <person name="Michel G."/>
        </authorList>
    </citation>
    <scope>NUCLEOTIDE SEQUENCE [LARGE SCALE GENOMIC DNA]</scope>
    <source>
        <strain evidence="14">DSM 12802 / CCUG 47099 / CIP 106680 / NCIMB 13871 / Dsij</strain>
    </source>
</reference>
<dbReference type="InterPro" id="IPR000994">
    <property type="entry name" value="Pept_M24"/>
</dbReference>
<feature type="chain" id="PRO_5003402164" description="Xaa-Pro aminopeptidase" evidence="11">
    <location>
        <begin position="32"/>
        <end position="549"/>
    </location>
</feature>
<keyword evidence="7 13" id="KW-0378">Hydrolase</keyword>
<keyword evidence="14" id="KW-1185">Reference proteome</keyword>
<reference evidence="14" key="1">
    <citation type="submission" date="2009-07" db="EMBL/GenBank/DDBJ databases">
        <title>Complete genome sequence of Zobellia galactanivorans Dsij.</title>
        <authorList>
            <consortium name="Genoscope - CEA"/>
        </authorList>
    </citation>
    <scope>NUCLEOTIDE SEQUENCE [LARGE SCALE GENOMIC DNA]</scope>
    <source>
        <strain evidence="14">DSM 12802 / CCUG 47099 / CIP 106680 / NCIMB 13871 / Dsij</strain>
    </source>
</reference>
<dbReference type="Pfam" id="PF00557">
    <property type="entry name" value="Peptidase_M24"/>
    <property type="match status" value="1"/>
</dbReference>
<dbReference type="GO" id="GO:0006508">
    <property type="term" value="P:proteolysis"/>
    <property type="evidence" value="ECO:0007669"/>
    <property type="project" value="UniProtKB-KW"/>
</dbReference>
<proteinExistence type="inferred from homology"/>
<dbReference type="SMART" id="SM01011">
    <property type="entry name" value="AMP_N"/>
    <property type="match status" value="1"/>
</dbReference>
<evidence type="ECO:0000256" key="7">
    <source>
        <dbReference type="ARBA" id="ARBA00022801"/>
    </source>
</evidence>
<dbReference type="PROSITE" id="PS00491">
    <property type="entry name" value="PROLINE_PEPTIDASE"/>
    <property type="match status" value="1"/>
</dbReference>
<dbReference type="GO" id="GO:0030145">
    <property type="term" value="F:manganese ion binding"/>
    <property type="evidence" value="ECO:0007669"/>
    <property type="project" value="InterPro"/>
</dbReference>
<name>G0L0Y7_ZOBGA</name>
<dbReference type="CDD" id="cd01087">
    <property type="entry name" value="Prolidase"/>
    <property type="match status" value="1"/>
</dbReference>
<comment type="catalytic activity">
    <reaction evidence="1">
        <text>Release of any N-terminal amino acid, including proline, that is linked to proline, even from a dipeptide or tripeptide.</text>
        <dbReference type="EC" id="3.4.11.9"/>
    </reaction>
</comment>
<protein>
    <recommendedName>
        <fullName evidence="4">Xaa-Pro aminopeptidase</fullName>
        <ecNumber evidence="4">3.4.11.9</ecNumber>
    </recommendedName>
</protein>
<dbReference type="InterPro" id="IPR036005">
    <property type="entry name" value="Creatinase/aminopeptidase-like"/>
</dbReference>
<keyword evidence="13" id="KW-0031">Aminopeptidase</keyword>
<dbReference type="InterPro" id="IPR007865">
    <property type="entry name" value="Aminopep_P_N"/>
</dbReference>
<evidence type="ECO:0000313" key="14">
    <source>
        <dbReference type="Proteomes" id="UP000008898"/>
    </source>
</evidence>
<evidence type="ECO:0000313" key="13">
    <source>
        <dbReference type="EMBL" id="CAZ94546.1"/>
    </source>
</evidence>
<dbReference type="PATRIC" id="fig|63186.3.peg.470"/>
<dbReference type="InterPro" id="IPR029149">
    <property type="entry name" value="Creatin/AminoP/Spt16_N"/>
</dbReference>
<keyword evidence="9" id="KW-0464">Manganese</keyword>
<dbReference type="InterPro" id="IPR052433">
    <property type="entry name" value="X-Pro_dipept-like"/>
</dbReference>
<dbReference type="SUPFAM" id="SSF55920">
    <property type="entry name" value="Creatinase/aminopeptidase"/>
    <property type="match status" value="1"/>
</dbReference>
<evidence type="ECO:0000256" key="10">
    <source>
        <dbReference type="RuleBase" id="RU000590"/>
    </source>
</evidence>
<evidence type="ECO:0000256" key="3">
    <source>
        <dbReference type="ARBA" id="ARBA00008766"/>
    </source>
</evidence>
<keyword evidence="11" id="KW-0732">Signal</keyword>
<evidence type="ECO:0000259" key="12">
    <source>
        <dbReference type="SMART" id="SM01011"/>
    </source>
</evidence>
<dbReference type="Pfam" id="PF05195">
    <property type="entry name" value="AMP_N"/>
    <property type="match status" value="1"/>
</dbReference>
<evidence type="ECO:0000256" key="5">
    <source>
        <dbReference type="ARBA" id="ARBA00022670"/>
    </source>
</evidence>
<dbReference type="EC" id="3.4.11.9" evidence="4"/>
<comment type="similarity">
    <text evidence="3 10">Belongs to the peptidase M24B family.</text>
</comment>
<comment type="cofactor">
    <cofactor evidence="2">
        <name>Mn(2+)</name>
        <dbReference type="ChEBI" id="CHEBI:29035"/>
    </cofactor>
</comment>